<dbReference type="GO" id="GO:0003677">
    <property type="term" value="F:DNA binding"/>
    <property type="evidence" value="ECO:0007669"/>
    <property type="project" value="UniProtKB-KW"/>
</dbReference>
<feature type="domain" description="HU" evidence="3">
    <location>
        <begin position="1"/>
        <end position="114"/>
    </location>
</feature>
<dbReference type="Pfam" id="PF18291">
    <property type="entry name" value="HU-HIG"/>
    <property type="match status" value="1"/>
</dbReference>
<sequence>MAVFYKKYKLKNKNAKTKDYTYARAVSSGTVHTTDLAEVIQRNCTCKKSDVLAVLAELVEVMQTELQNSHRVHLDGFGAFKIGIKSKGEKEEKDFNPSKNIIGMKVLFQPEMRISPNGVRTKALLMGAKVKEAQSLVDVREKKGKTTPSQPGSGGDPAHP</sequence>
<proteinExistence type="predicted"/>
<dbReference type="InterPro" id="IPR010992">
    <property type="entry name" value="IHF-like_DNA-bd_dom_sf"/>
</dbReference>
<name>E1KUC5_9BACT</name>
<dbReference type="InterPro" id="IPR005902">
    <property type="entry name" value="HU_DNA-bd_put"/>
</dbReference>
<dbReference type="RefSeq" id="WP_004358343.1">
    <property type="nucleotide sequence ID" value="NZ_AEDO01000064.1"/>
</dbReference>
<organism evidence="4 5">
    <name type="scientific">Prevotella disiens FB035-09AN</name>
    <dbReference type="NCBI Taxonomy" id="866771"/>
    <lineage>
        <taxon>Bacteria</taxon>
        <taxon>Pseudomonadati</taxon>
        <taxon>Bacteroidota</taxon>
        <taxon>Bacteroidia</taxon>
        <taxon>Bacteroidales</taxon>
        <taxon>Prevotellaceae</taxon>
        <taxon>Prevotella</taxon>
    </lineage>
</organism>
<dbReference type="InterPro" id="IPR041607">
    <property type="entry name" value="HU-HIG"/>
</dbReference>
<accession>E1KUC5</accession>
<evidence type="ECO:0000313" key="5">
    <source>
        <dbReference type="Proteomes" id="UP000003610"/>
    </source>
</evidence>
<dbReference type="SUPFAM" id="SSF47729">
    <property type="entry name" value="IHF-like DNA-binding proteins"/>
    <property type="match status" value="1"/>
</dbReference>
<evidence type="ECO:0000313" key="4">
    <source>
        <dbReference type="EMBL" id="EFL44939.1"/>
    </source>
</evidence>
<dbReference type="STRING" id="866771.HMPREF9296_0173"/>
<protein>
    <submittedName>
        <fullName evidence="4">Putative DNA-binding protein</fullName>
    </submittedName>
</protein>
<comment type="caution">
    <text evidence="4">The sequence shown here is derived from an EMBL/GenBank/DDBJ whole genome shotgun (WGS) entry which is preliminary data.</text>
</comment>
<dbReference type="AlphaFoldDB" id="E1KUC5"/>
<dbReference type="Proteomes" id="UP000003610">
    <property type="component" value="Unassembled WGS sequence"/>
</dbReference>
<evidence type="ECO:0000256" key="2">
    <source>
        <dbReference type="SAM" id="MobiDB-lite"/>
    </source>
</evidence>
<dbReference type="NCBIfam" id="TIGR01201">
    <property type="entry name" value="HU_rel"/>
    <property type="match status" value="1"/>
</dbReference>
<evidence type="ECO:0000256" key="1">
    <source>
        <dbReference type="ARBA" id="ARBA00023125"/>
    </source>
</evidence>
<dbReference type="Gene3D" id="4.10.520.10">
    <property type="entry name" value="IHF-like DNA-binding proteins"/>
    <property type="match status" value="1"/>
</dbReference>
<keyword evidence="1 4" id="KW-0238">DNA-binding</keyword>
<dbReference type="eggNOG" id="COG0776">
    <property type="taxonomic scope" value="Bacteria"/>
</dbReference>
<dbReference type="EMBL" id="AEDO01000064">
    <property type="protein sequence ID" value="EFL44939.1"/>
    <property type="molecule type" value="Genomic_DNA"/>
</dbReference>
<reference evidence="4 5" key="1">
    <citation type="submission" date="2010-08" db="EMBL/GenBank/DDBJ databases">
        <authorList>
            <person name="Durkin A.S."/>
            <person name="Madupu R."/>
            <person name="Torralba M."/>
            <person name="Gillis M."/>
            <person name="Methe B."/>
            <person name="Sutton G."/>
            <person name="Nelson K.E."/>
        </authorList>
    </citation>
    <scope>NUCLEOTIDE SEQUENCE [LARGE SCALE GENOMIC DNA]</scope>
    <source>
        <strain evidence="4 5">FB035-09AN</strain>
    </source>
</reference>
<evidence type="ECO:0000259" key="3">
    <source>
        <dbReference type="Pfam" id="PF18291"/>
    </source>
</evidence>
<gene>
    <name evidence="4" type="ORF">HMPREF9296_0173</name>
</gene>
<feature type="region of interest" description="Disordered" evidence="2">
    <location>
        <begin position="135"/>
        <end position="160"/>
    </location>
</feature>